<dbReference type="InterPro" id="IPR003672">
    <property type="entry name" value="CobN/Mg_chltase"/>
</dbReference>
<keyword evidence="3" id="KW-0436">Ligase</keyword>
<keyword evidence="4" id="KW-1185">Reference proteome</keyword>
<feature type="region of interest" description="Disordered" evidence="1">
    <location>
        <begin position="200"/>
        <end position="231"/>
    </location>
</feature>
<dbReference type="EC" id="6.6.1.2" evidence="3"/>
<sequence length="1187" mass="126336">MHILPTTSASLDDLIEPVDLGQTPADVVALSFTDSDLASIGFAWNRGGAALPSLRLAALRDLRHPMSVDLWLEKVAAHAKIILVRILGGYDWWRYGCDELAAVARRNGIRLALLPGECREQDERLIECSTLSRAELDALLSFFREGGPANMDALAGRLAELAGGGEGLAAEAKPIPKAGLYDWNGKRDLLSPLEGEMAAKQPEGVSAAARRPSAPTVEEEGSSVACDDPFRPLRGHPPLKGEGNAPPVVPVLFYRSMLLADDVAPIGALCEALAARGVRPVPIFVASLKDAKSLAFVEAAIADLRPAAIVTATAFAAGAEPGADTLFDRAGVPVFQVIVATTRREAWDNNPRGLAPADLAMHVVLPELDGRILAGAVSFKAERPIDAELGFTAFGNATEPDRVDQIAARIAAHLTLAATPRAERKLAILIPDYPSAPGRTGYAVGLDVPSSVLAMLHDLKQAGYRVDSIPESPRALLDLLEGNATGLPLAEYRRLAAVLPAEAMEAVEAAWGDAGLDAASPDQGSRSMLPPSVVNQRHGSHLATPHFPFRAATFGNITVALAPERGRSETRRADYHDAALPPRHALVAFGLWMKHALGCHAIVHVGAHGTLEWLPGKAVALSNTCFPEIVTGALPVIYPFIVSNPGEAAQAKRRIAAVTIGHLPPPLAAAGLEEHQQKLERLVDEYAQADGLDRRRRDRLARLIVEEAKANGLAAEAGVATTDEPDEALRRIDAWLCDLKDLAIKDGLHVYGRPASGDTDPLRLDSAEAERTALLVALDARHIKAGPAGAPARGRTDVLPTGRNLFTADPRTMPTPTAFDLGRAAAEEVLRRYLQDHGDWPRSLVIDLWGSASLRTGGEEIAHGLFLMGCRPQWDPATGRVTGIEVLPPATLGRPRIDVTWRISGLFRDMFPSQIALMDAAARAVAALDEDASENPLAEAARREGKPAARIFGSSPGTYGSGIEDMLARGEWQSREEIGAAYLASASHAFGGAEGSGEAAPDGFAARLEEADLLVHTGDDPGRDILEGSADVAFIGGFSAALAALGKNADVIVLDTTDPARPRPRSVTEAVTRVVRGRATNPRFIEGQMRHGPRGASEFAETVDRLVAFAETTNAIPSALIEAVHDAYVGDERVRDFILRENPAAARAIAERLSAARRRGLWHPLRNSVDHDLAELIAEARAPEAAE</sequence>
<dbReference type="CDD" id="cd10150">
    <property type="entry name" value="CobN_like"/>
    <property type="match status" value="1"/>
</dbReference>
<feature type="domain" description="CobN/magnesium chelatase" evidence="2">
    <location>
        <begin position="763"/>
        <end position="1164"/>
    </location>
</feature>
<evidence type="ECO:0000256" key="1">
    <source>
        <dbReference type="SAM" id="MobiDB-lite"/>
    </source>
</evidence>
<dbReference type="Pfam" id="PF02514">
    <property type="entry name" value="CobN-Mg_chel"/>
    <property type="match status" value="2"/>
</dbReference>
<organism evidence="3 4">
    <name type="scientific">Pseudaminobacter soli</name>
    <name type="common">ex Zhang et al. 2022</name>
    <dbReference type="NCBI Taxonomy" id="2831468"/>
    <lineage>
        <taxon>Bacteria</taxon>
        <taxon>Pseudomonadati</taxon>
        <taxon>Pseudomonadota</taxon>
        <taxon>Alphaproteobacteria</taxon>
        <taxon>Hyphomicrobiales</taxon>
        <taxon>Phyllobacteriaceae</taxon>
        <taxon>Pseudaminobacter</taxon>
    </lineage>
</organism>
<dbReference type="EMBL" id="JAGWCR010000005">
    <property type="protein sequence ID" value="MBS3649268.1"/>
    <property type="molecule type" value="Genomic_DNA"/>
</dbReference>
<dbReference type="AlphaFoldDB" id="A0A942E153"/>
<protein>
    <submittedName>
        <fullName evidence="3">Cobaltochelatase subunit CobN</fullName>
        <ecNumber evidence="3">6.6.1.2</ecNumber>
    </submittedName>
</protein>
<dbReference type="PANTHER" id="PTHR44119">
    <property type="entry name" value="MAGNESIUM-CHELATASE SUBUNIT CHLH, CHLOROPLASTIC"/>
    <property type="match status" value="1"/>
</dbReference>
<dbReference type="RefSeq" id="WP_188254826.1">
    <property type="nucleotide sequence ID" value="NZ_JABVCF010000005.1"/>
</dbReference>
<proteinExistence type="predicted"/>
<gene>
    <name evidence="3" type="primary">cobN</name>
    <name evidence="3" type="ORF">KEU06_11670</name>
</gene>
<dbReference type="NCBIfam" id="NF008973">
    <property type="entry name" value="PRK12321.1"/>
    <property type="match status" value="1"/>
</dbReference>
<name>A0A942E153_9HYPH</name>
<dbReference type="GO" id="GO:0051116">
    <property type="term" value="F:cobaltochelatase activity"/>
    <property type="evidence" value="ECO:0007669"/>
    <property type="project" value="UniProtKB-EC"/>
</dbReference>
<accession>A0A942E153</accession>
<evidence type="ECO:0000313" key="4">
    <source>
        <dbReference type="Proteomes" id="UP000680348"/>
    </source>
</evidence>
<comment type="caution">
    <text evidence="3">The sequence shown here is derived from an EMBL/GenBank/DDBJ whole genome shotgun (WGS) entry which is preliminary data.</text>
</comment>
<reference evidence="3" key="1">
    <citation type="submission" date="2021-04" db="EMBL/GenBank/DDBJ databases">
        <title>Pseudaminobacter soli sp. nov., isolated from paddy soil contaminated by heavy metals.</title>
        <authorList>
            <person name="Zhang K."/>
        </authorList>
    </citation>
    <scope>NUCLEOTIDE SEQUENCE</scope>
    <source>
        <strain evidence="3">19-2017</strain>
    </source>
</reference>
<feature type="domain" description="CobN/magnesium chelatase" evidence="2">
    <location>
        <begin position="141"/>
        <end position="758"/>
    </location>
</feature>
<dbReference type="PANTHER" id="PTHR44119:SF4">
    <property type="entry name" value="AEROBIC COBALTOCHELATASE SUBUNIT COBN"/>
    <property type="match status" value="1"/>
</dbReference>
<evidence type="ECO:0000313" key="3">
    <source>
        <dbReference type="EMBL" id="MBS3649268.1"/>
    </source>
</evidence>
<evidence type="ECO:0000259" key="2">
    <source>
        <dbReference type="Pfam" id="PF02514"/>
    </source>
</evidence>
<dbReference type="Proteomes" id="UP000680348">
    <property type="component" value="Unassembled WGS sequence"/>
</dbReference>